<reference evidence="2 3" key="1">
    <citation type="submission" date="2018-12" db="EMBL/GenBank/DDBJ databases">
        <title>Draft genome sequence of Embleya hyalina NBRC 13850T.</title>
        <authorList>
            <person name="Komaki H."/>
            <person name="Hosoyama A."/>
            <person name="Kimura A."/>
            <person name="Ichikawa N."/>
            <person name="Tamura T."/>
        </authorList>
    </citation>
    <scope>NUCLEOTIDE SEQUENCE [LARGE SCALE GENOMIC DNA]</scope>
    <source>
        <strain evidence="2 3">NBRC 13850</strain>
    </source>
</reference>
<protein>
    <submittedName>
        <fullName evidence="2">Uncharacterized protein</fullName>
    </submittedName>
</protein>
<evidence type="ECO:0000313" key="2">
    <source>
        <dbReference type="EMBL" id="GCE02608.1"/>
    </source>
</evidence>
<feature type="chain" id="PRO_5019052649" evidence="1">
    <location>
        <begin position="27"/>
        <end position="103"/>
    </location>
</feature>
<dbReference type="EMBL" id="BIFH01000070">
    <property type="protein sequence ID" value="GCE02608.1"/>
    <property type="molecule type" value="Genomic_DNA"/>
</dbReference>
<dbReference type="Proteomes" id="UP000286931">
    <property type="component" value="Unassembled WGS sequence"/>
</dbReference>
<evidence type="ECO:0000313" key="3">
    <source>
        <dbReference type="Proteomes" id="UP000286931"/>
    </source>
</evidence>
<comment type="caution">
    <text evidence="2">The sequence shown here is derived from an EMBL/GenBank/DDBJ whole genome shotgun (WGS) entry which is preliminary data.</text>
</comment>
<evidence type="ECO:0000256" key="1">
    <source>
        <dbReference type="SAM" id="SignalP"/>
    </source>
</evidence>
<keyword evidence="3" id="KW-1185">Reference proteome</keyword>
<proteinExistence type="predicted"/>
<dbReference type="RefSeq" id="WP_126644091.1">
    <property type="nucleotide sequence ID" value="NZ_BIFH01000070.1"/>
</dbReference>
<keyword evidence="1" id="KW-0732">Signal</keyword>
<dbReference type="AlphaFoldDB" id="A0A401Z713"/>
<name>A0A401Z713_9ACTN</name>
<organism evidence="2 3">
    <name type="scientific">Embleya hyalina</name>
    <dbReference type="NCBI Taxonomy" id="516124"/>
    <lineage>
        <taxon>Bacteria</taxon>
        <taxon>Bacillati</taxon>
        <taxon>Actinomycetota</taxon>
        <taxon>Actinomycetes</taxon>
        <taxon>Kitasatosporales</taxon>
        <taxon>Streptomycetaceae</taxon>
        <taxon>Embleya</taxon>
    </lineage>
</organism>
<sequence length="103" mass="11135">MTVRRATATLLTAIFAVGLLAGPARAEPRPAPHLAVAAATGREGDGGQWLECHVHSFNDWCRLLGPDWHQKFWQYCDGIRGKQEYCVHSSSPAPADAALAPRG</sequence>
<accession>A0A401Z713</accession>
<gene>
    <name evidence="2" type="ORF">EHYA_10385</name>
</gene>
<feature type="signal peptide" evidence="1">
    <location>
        <begin position="1"/>
        <end position="26"/>
    </location>
</feature>